<dbReference type="OrthoDB" id="4222975at2"/>
<reference evidence="3 4" key="1">
    <citation type="submission" date="2018-05" db="EMBL/GenBank/DDBJ databases">
        <title>Streptomyces venezuelae.</title>
        <authorList>
            <person name="Kim W."/>
            <person name="Lee N."/>
            <person name="Cho B.-K."/>
        </authorList>
    </citation>
    <scope>NUCLEOTIDE SEQUENCE [LARGE SCALE GENOMIC DNA]</scope>
    <source>
        <strain evidence="3 4">ATCC 14584</strain>
    </source>
</reference>
<name>A0A5P2BVC9_STRVZ</name>
<evidence type="ECO:0000313" key="3">
    <source>
        <dbReference type="EMBL" id="QES32379.1"/>
    </source>
</evidence>
<proteinExistence type="predicted"/>
<accession>A0A5P2BVC9</accession>
<feature type="region of interest" description="Disordered" evidence="1">
    <location>
        <begin position="373"/>
        <end position="418"/>
    </location>
</feature>
<feature type="compositionally biased region" description="Basic and acidic residues" evidence="1">
    <location>
        <begin position="400"/>
        <end position="410"/>
    </location>
</feature>
<keyword evidence="2" id="KW-1133">Transmembrane helix</keyword>
<feature type="compositionally biased region" description="Pro residues" evidence="1">
    <location>
        <begin position="292"/>
        <end position="322"/>
    </location>
</feature>
<evidence type="ECO:0000256" key="1">
    <source>
        <dbReference type="SAM" id="MobiDB-lite"/>
    </source>
</evidence>
<protein>
    <submittedName>
        <fullName evidence="3">Uncharacterized protein</fullName>
    </submittedName>
</protein>
<evidence type="ECO:0000256" key="2">
    <source>
        <dbReference type="SAM" id="Phobius"/>
    </source>
</evidence>
<feature type="region of interest" description="Disordered" evidence="1">
    <location>
        <begin position="257"/>
        <end position="322"/>
    </location>
</feature>
<dbReference type="AlphaFoldDB" id="A0A5P2BVC9"/>
<dbReference type="Proteomes" id="UP000322927">
    <property type="component" value="Chromosome"/>
</dbReference>
<evidence type="ECO:0000313" key="4">
    <source>
        <dbReference type="Proteomes" id="UP000322927"/>
    </source>
</evidence>
<keyword evidence="2" id="KW-0472">Membrane</keyword>
<feature type="transmembrane region" description="Helical" evidence="2">
    <location>
        <begin position="425"/>
        <end position="446"/>
    </location>
</feature>
<gene>
    <name evidence="3" type="ORF">DEJ48_02235</name>
</gene>
<keyword evidence="2" id="KW-0812">Transmembrane</keyword>
<organism evidence="3 4">
    <name type="scientific">Streptomyces venezuelae</name>
    <dbReference type="NCBI Taxonomy" id="54571"/>
    <lineage>
        <taxon>Bacteria</taxon>
        <taxon>Bacillati</taxon>
        <taxon>Actinomycetota</taxon>
        <taxon>Actinomycetes</taxon>
        <taxon>Kitasatosporales</taxon>
        <taxon>Streptomycetaceae</taxon>
        <taxon>Streptomyces</taxon>
    </lineage>
</organism>
<sequence>MIIGGVGAGSARARWLLVGLVLTGGCWSAAGPSAADGPTAGKLGLEVTVNTRPGLGALDPGIRTGATVVKSYRLINRGGADLHHVRVHDPGMPGAAIRCPGDLDRVPMLAGYRSVYCSATAAARPGAWVGDVRAVGQQPYLRAMVQATARSGYAGVGAALGLTETARVTEPDRAEVRYVVANHGNKPVHGVRVTDTALPAERIGCAGSAQPVLAHLAPGASATCVAVVRRAPGTYESRGQADGSDLLRTLDARGAAVAPPRLTARSSARFTLRAPPPVPRAPRPHRPTAVAPRPPHAGPPRGRPGVPPPQPGPPVIALFPLPPPPPGIAAPVIGPVGPAPPPGAGLAPGVVPPGAVPPGAVPPGVLPPGVVAPGVVPPGDIPPGAARDQVQQPPPRKNKPRTETRNEPRRSLAGRFIRRDRTPTGLGMLAALFLILLPAAIAAAVFGSRRL</sequence>
<dbReference type="EMBL" id="CP029192">
    <property type="protein sequence ID" value="QES32379.1"/>
    <property type="molecule type" value="Genomic_DNA"/>
</dbReference>
<dbReference type="RefSeq" id="WP_150213961.1">
    <property type="nucleotide sequence ID" value="NZ_CP029192.1"/>
</dbReference>